<gene>
    <name evidence="2" type="ORF">ENS31_13145</name>
</gene>
<comment type="caution">
    <text evidence="2">The sequence shown here is derived from an EMBL/GenBank/DDBJ whole genome shotgun (WGS) entry which is preliminary data.</text>
</comment>
<dbReference type="EMBL" id="DSUJ01000011">
    <property type="protein sequence ID" value="HFI92456.1"/>
    <property type="molecule type" value="Genomic_DNA"/>
</dbReference>
<dbReference type="AlphaFoldDB" id="A0A7V2ZM13"/>
<name>A0A7V2ZM13_9BACT</name>
<reference evidence="2" key="1">
    <citation type="journal article" date="2020" name="mSystems">
        <title>Genome- and Community-Level Interaction Insights into Carbon Utilization and Element Cycling Functions of Hydrothermarchaeota in Hydrothermal Sediment.</title>
        <authorList>
            <person name="Zhou Z."/>
            <person name="Liu Y."/>
            <person name="Xu W."/>
            <person name="Pan J."/>
            <person name="Luo Z.H."/>
            <person name="Li M."/>
        </authorList>
    </citation>
    <scope>NUCLEOTIDE SEQUENCE [LARGE SCALE GENOMIC DNA]</scope>
    <source>
        <strain evidence="2">SpSt-479</strain>
    </source>
</reference>
<dbReference type="Pfam" id="PF18962">
    <property type="entry name" value="Por_Secre_tail"/>
    <property type="match status" value="1"/>
</dbReference>
<sequence>MKLFCCLILPFFFFEGILPQWSTDPNTNTPICTASNDQFFPAIISDGSGGAIITWEDFRNGNNYDVYVQRISYAGVVFWSFNGVPIATVTRDQSMPVITEDGQGGAIIVWNDFRSGSYSDIYAQKINSNGAVQWAANGIPVCSAVNDQRNPTVVSDGSGGAIITWQDQRDGTFDIYAQRIDANGNSLWTSDGVVICNATNKQEYPQIASDASNGAIITWQDNRAGTSLNPDYDIYAQSINANGNVQWIMNGLPVSSVNGQQVYPKIINNNNDEVIITWHDSRNGVDADIYAQRLNKDGTVFWTTNGVALCTTTGSQSFPVLVNDGGGGAIVTWQDYRSGAYDIYAQKINIIGDVLWGTDGVPISTEVNAQMSPDIIDDGQGGAVITWRDYRNNSNQNIYAQLINSNGIVQWIQNGLVISTADPSQYTPSITSDGAGGAIIVWWDYRNGSTSDLFAQQVSHNGQLGVVTEVEKDVPSLPESFQLEQNYPNPFNPSTTISWQSPISSWQTIKLYDLLGREIETIVDGYYDAGSHSTLFIVNSSLPSGIYFYQLKVSSHLQIRKMILLK</sequence>
<feature type="domain" description="Secretion system C-terminal sorting" evidence="1">
    <location>
        <begin position="487"/>
        <end position="563"/>
    </location>
</feature>
<organism evidence="2">
    <name type="scientific">Ignavibacterium album</name>
    <dbReference type="NCBI Taxonomy" id="591197"/>
    <lineage>
        <taxon>Bacteria</taxon>
        <taxon>Pseudomonadati</taxon>
        <taxon>Ignavibacteriota</taxon>
        <taxon>Ignavibacteria</taxon>
        <taxon>Ignavibacteriales</taxon>
        <taxon>Ignavibacteriaceae</taxon>
        <taxon>Ignavibacterium</taxon>
    </lineage>
</organism>
<dbReference type="NCBIfam" id="TIGR04183">
    <property type="entry name" value="Por_Secre_tail"/>
    <property type="match status" value="1"/>
</dbReference>
<accession>A0A7V2ZM13</accession>
<evidence type="ECO:0000259" key="1">
    <source>
        <dbReference type="Pfam" id="PF18962"/>
    </source>
</evidence>
<proteinExistence type="predicted"/>
<evidence type="ECO:0000313" key="2">
    <source>
        <dbReference type="EMBL" id="HFI92456.1"/>
    </source>
</evidence>
<dbReference type="InterPro" id="IPR026444">
    <property type="entry name" value="Secre_tail"/>
</dbReference>
<protein>
    <submittedName>
        <fullName evidence="2">T9SS type A sorting domain-containing protein</fullName>
    </submittedName>
</protein>